<sequence>MSQKKSLNDFFIFSWRLLSSLRIVQTNPHCQIRHQGLQNCISCPFIKCKYIWTRRPVVEFLIKIIRQPLDLHSCKKNFHIVFKDLIDNIGLITNFNCLKQNFYEFLILFYSRRISSSLKTLHE</sequence>
<keyword evidence="2" id="KW-1185">Reference proteome</keyword>
<organism evidence="1 2">
    <name type="scientific">Brachionus plicatilis</name>
    <name type="common">Marine rotifer</name>
    <name type="synonym">Brachionus muelleri</name>
    <dbReference type="NCBI Taxonomy" id="10195"/>
    <lineage>
        <taxon>Eukaryota</taxon>
        <taxon>Metazoa</taxon>
        <taxon>Spiralia</taxon>
        <taxon>Gnathifera</taxon>
        <taxon>Rotifera</taxon>
        <taxon>Eurotatoria</taxon>
        <taxon>Monogononta</taxon>
        <taxon>Pseudotrocha</taxon>
        <taxon>Ploima</taxon>
        <taxon>Brachionidae</taxon>
        <taxon>Brachionus</taxon>
    </lineage>
</organism>
<dbReference type="EMBL" id="REGN01003586">
    <property type="protein sequence ID" value="RNA21842.1"/>
    <property type="molecule type" value="Genomic_DNA"/>
</dbReference>
<evidence type="ECO:0000313" key="2">
    <source>
        <dbReference type="Proteomes" id="UP000276133"/>
    </source>
</evidence>
<accession>A0A3M7RE16</accession>
<proteinExistence type="predicted"/>
<protein>
    <submittedName>
        <fullName evidence="1">Uncharacterized protein</fullName>
    </submittedName>
</protein>
<comment type="caution">
    <text evidence="1">The sequence shown here is derived from an EMBL/GenBank/DDBJ whole genome shotgun (WGS) entry which is preliminary data.</text>
</comment>
<evidence type="ECO:0000313" key="1">
    <source>
        <dbReference type="EMBL" id="RNA21842.1"/>
    </source>
</evidence>
<dbReference type="AlphaFoldDB" id="A0A3M7RE16"/>
<gene>
    <name evidence="1" type="ORF">BpHYR1_006169</name>
</gene>
<name>A0A3M7RE16_BRAPC</name>
<dbReference type="Proteomes" id="UP000276133">
    <property type="component" value="Unassembled WGS sequence"/>
</dbReference>
<reference evidence="1 2" key="1">
    <citation type="journal article" date="2018" name="Sci. Rep.">
        <title>Genomic signatures of local adaptation to the degree of environmental predictability in rotifers.</title>
        <authorList>
            <person name="Franch-Gras L."/>
            <person name="Hahn C."/>
            <person name="Garcia-Roger E.M."/>
            <person name="Carmona M.J."/>
            <person name="Serra M."/>
            <person name="Gomez A."/>
        </authorList>
    </citation>
    <scope>NUCLEOTIDE SEQUENCE [LARGE SCALE GENOMIC DNA]</scope>
    <source>
        <strain evidence="1">HYR1</strain>
    </source>
</reference>